<gene>
    <name evidence="1" type="ORF">LEP1GSC050_2645</name>
</gene>
<dbReference type="AlphaFoldDB" id="T0FCA0"/>
<proteinExistence type="predicted"/>
<sequence length="47" mass="5297">MRTSFGIQLSVLAFGLSIVEDSFKNDRAPPFSIDYSVSEASRLYFAY</sequence>
<evidence type="ECO:0000313" key="1">
    <source>
        <dbReference type="EMBL" id="EQA45491.1"/>
    </source>
</evidence>
<name>T0FCA0_9LEPT</name>
<evidence type="ECO:0000313" key="2">
    <source>
        <dbReference type="Proteomes" id="UP000015454"/>
    </source>
</evidence>
<reference evidence="1" key="1">
    <citation type="submission" date="2013-05" db="EMBL/GenBank/DDBJ databases">
        <authorList>
            <person name="Harkins D.M."/>
            <person name="Durkin A.S."/>
            <person name="Brinkac L.M."/>
            <person name="Haft D.H."/>
            <person name="Selengut J.D."/>
            <person name="Sanka R."/>
            <person name="DePew J."/>
            <person name="Purushe J."/>
            <person name="Hartskeerl R.A."/>
            <person name="Ahmed A."/>
            <person name="van der Linden H."/>
            <person name="Goris M.G.A."/>
            <person name="Vinetz J.M."/>
            <person name="Sutton G.G."/>
            <person name="Nierman W.C."/>
            <person name="Fouts D.E."/>
        </authorList>
    </citation>
    <scope>NUCLEOTIDE SEQUENCE [LARGE SCALE GENOMIC DNA]</scope>
    <source>
        <strain evidence="1">5399</strain>
    </source>
</reference>
<dbReference type="Proteomes" id="UP000015454">
    <property type="component" value="Unassembled WGS sequence"/>
</dbReference>
<comment type="caution">
    <text evidence="1">The sequence shown here is derived from an EMBL/GenBank/DDBJ whole genome shotgun (WGS) entry which is preliminary data.</text>
</comment>
<dbReference type="STRING" id="1049789.LEP1GSC050_2645"/>
<protein>
    <submittedName>
        <fullName evidence="1">Uncharacterized protein</fullName>
    </submittedName>
</protein>
<dbReference type="EMBL" id="AHMO02000008">
    <property type="protein sequence ID" value="EQA45491.1"/>
    <property type="molecule type" value="Genomic_DNA"/>
</dbReference>
<organism evidence="1 2">
    <name type="scientific">Leptospira broomii serovar Hurstbridge str. 5399</name>
    <dbReference type="NCBI Taxonomy" id="1049789"/>
    <lineage>
        <taxon>Bacteria</taxon>
        <taxon>Pseudomonadati</taxon>
        <taxon>Spirochaetota</taxon>
        <taxon>Spirochaetia</taxon>
        <taxon>Leptospirales</taxon>
        <taxon>Leptospiraceae</taxon>
        <taxon>Leptospira</taxon>
    </lineage>
</organism>
<keyword evidence="2" id="KW-1185">Reference proteome</keyword>
<accession>T0FCA0</accession>